<dbReference type="AlphaFoldDB" id="A0A426YF95"/>
<dbReference type="EMBL" id="AMZH03012793">
    <property type="protein sequence ID" value="RRT50383.1"/>
    <property type="molecule type" value="Genomic_DNA"/>
</dbReference>
<sequence length="128" mass="14821">MEYCVRYSFRTYRCVVASRRVKAFGRITKVLRSSPPSLRLPLSLLLLLPPLILVPPAPPPNRCNSLRQYLLVLDRGLNLSCRSTDELIDRDWDRDRDHRGTAVPDQDRERVWKTSSRRGSTDLGSSRR</sequence>
<gene>
    <name evidence="2" type="ORF">B296_00020904</name>
</gene>
<proteinExistence type="predicted"/>
<evidence type="ECO:0000313" key="3">
    <source>
        <dbReference type="Proteomes" id="UP000287651"/>
    </source>
</evidence>
<organism evidence="2 3">
    <name type="scientific">Ensete ventricosum</name>
    <name type="common">Abyssinian banana</name>
    <name type="synonym">Musa ensete</name>
    <dbReference type="NCBI Taxonomy" id="4639"/>
    <lineage>
        <taxon>Eukaryota</taxon>
        <taxon>Viridiplantae</taxon>
        <taxon>Streptophyta</taxon>
        <taxon>Embryophyta</taxon>
        <taxon>Tracheophyta</taxon>
        <taxon>Spermatophyta</taxon>
        <taxon>Magnoliopsida</taxon>
        <taxon>Liliopsida</taxon>
        <taxon>Zingiberales</taxon>
        <taxon>Musaceae</taxon>
        <taxon>Ensete</taxon>
    </lineage>
</organism>
<evidence type="ECO:0000313" key="2">
    <source>
        <dbReference type="EMBL" id="RRT50383.1"/>
    </source>
</evidence>
<name>A0A426YF95_ENSVE</name>
<dbReference type="Proteomes" id="UP000287651">
    <property type="component" value="Unassembled WGS sequence"/>
</dbReference>
<feature type="compositionally biased region" description="Polar residues" evidence="1">
    <location>
        <begin position="113"/>
        <end position="128"/>
    </location>
</feature>
<protein>
    <submittedName>
        <fullName evidence="2">Uncharacterized protein</fullName>
    </submittedName>
</protein>
<feature type="compositionally biased region" description="Basic and acidic residues" evidence="1">
    <location>
        <begin position="95"/>
        <end position="112"/>
    </location>
</feature>
<evidence type="ECO:0000256" key="1">
    <source>
        <dbReference type="SAM" id="MobiDB-lite"/>
    </source>
</evidence>
<feature type="region of interest" description="Disordered" evidence="1">
    <location>
        <begin position="95"/>
        <end position="128"/>
    </location>
</feature>
<accession>A0A426YF95</accession>
<reference evidence="2 3" key="1">
    <citation type="journal article" date="2014" name="Agronomy (Basel)">
        <title>A Draft Genome Sequence for Ensete ventricosum, the Drought-Tolerant Tree Against Hunger.</title>
        <authorList>
            <person name="Harrison J."/>
            <person name="Moore K.A."/>
            <person name="Paszkiewicz K."/>
            <person name="Jones T."/>
            <person name="Grant M."/>
            <person name="Ambacheew D."/>
            <person name="Muzemil S."/>
            <person name="Studholme D.J."/>
        </authorList>
    </citation>
    <scope>NUCLEOTIDE SEQUENCE [LARGE SCALE GENOMIC DNA]</scope>
</reference>
<comment type="caution">
    <text evidence="2">The sequence shown here is derived from an EMBL/GenBank/DDBJ whole genome shotgun (WGS) entry which is preliminary data.</text>
</comment>